<evidence type="ECO:0000313" key="3">
    <source>
        <dbReference type="Proteomes" id="UP000593567"/>
    </source>
</evidence>
<comment type="caution">
    <text evidence="2">The sequence shown here is derived from an EMBL/GenBank/DDBJ whole genome shotgun (WGS) entry which is preliminary data.</text>
</comment>
<proteinExistence type="predicted"/>
<gene>
    <name evidence="2" type="ORF">EB796_021608</name>
</gene>
<sequence>MQDKEPRGIIPLESLSVRECAEEQSRAHCFELFGLHTDCIKACKTDKKSGKVMEGRHNVYKMSAASAAEMEDWIKCIK</sequence>
<evidence type="ECO:0000259" key="1">
    <source>
        <dbReference type="PROSITE" id="PS50003"/>
    </source>
</evidence>
<dbReference type="InterPro" id="IPR001849">
    <property type="entry name" value="PH_domain"/>
</dbReference>
<name>A0A7J7J330_BUGNE</name>
<dbReference type="OrthoDB" id="430364at2759"/>
<dbReference type="AlphaFoldDB" id="A0A7J7J330"/>
<dbReference type="EMBL" id="VXIV02003194">
    <property type="protein sequence ID" value="KAF6020061.1"/>
    <property type="molecule type" value="Genomic_DNA"/>
</dbReference>
<keyword evidence="3" id="KW-1185">Reference proteome</keyword>
<dbReference type="PROSITE" id="PS50003">
    <property type="entry name" value="PH_DOMAIN"/>
    <property type="match status" value="1"/>
</dbReference>
<organism evidence="2 3">
    <name type="scientific">Bugula neritina</name>
    <name type="common">Brown bryozoan</name>
    <name type="synonym">Sertularia neritina</name>
    <dbReference type="NCBI Taxonomy" id="10212"/>
    <lineage>
        <taxon>Eukaryota</taxon>
        <taxon>Metazoa</taxon>
        <taxon>Spiralia</taxon>
        <taxon>Lophotrochozoa</taxon>
        <taxon>Bryozoa</taxon>
        <taxon>Gymnolaemata</taxon>
        <taxon>Cheilostomatida</taxon>
        <taxon>Flustrina</taxon>
        <taxon>Buguloidea</taxon>
        <taxon>Bugulidae</taxon>
        <taxon>Bugula</taxon>
    </lineage>
</organism>
<protein>
    <recommendedName>
        <fullName evidence="1">PH domain-containing protein</fullName>
    </recommendedName>
</protein>
<dbReference type="InterPro" id="IPR011993">
    <property type="entry name" value="PH-like_dom_sf"/>
</dbReference>
<accession>A0A7J7J330</accession>
<feature type="domain" description="PH" evidence="1">
    <location>
        <begin position="1"/>
        <end position="78"/>
    </location>
</feature>
<dbReference type="Gene3D" id="2.30.29.30">
    <property type="entry name" value="Pleckstrin-homology domain (PH domain)/Phosphotyrosine-binding domain (PTB)"/>
    <property type="match status" value="1"/>
</dbReference>
<evidence type="ECO:0000313" key="2">
    <source>
        <dbReference type="EMBL" id="KAF6020061.1"/>
    </source>
</evidence>
<dbReference type="SUPFAM" id="SSF50729">
    <property type="entry name" value="PH domain-like"/>
    <property type="match status" value="1"/>
</dbReference>
<dbReference type="Proteomes" id="UP000593567">
    <property type="component" value="Unassembled WGS sequence"/>
</dbReference>
<reference evidence="2" key="1">
    <citation type="submission" date="2020-06" db="EMBL/GenBank/DDBJ databases">
        <title>Draft genome of Bugula neritina, a colonial animal packing powerful symbionts and potential medicines.</title>
        <authorList>
            <person name="Rayko M."/>
        </authorList>
    </citation>
    <scope>NUCLEOTIDE SEQUENCE [LARGE SCALE GENOMIC DNA]</scope>
    <source>
        <strain evidence="2">Kwan_BN1</strain>
    </source>
</reference>
<dbReference type="Pfam" id="PF00169">
    <property type="entry name" value="PH"/>
    <property type="match status" value="1"/>
</dbReference>